<gene>
    <name evidence="1" type="ORF">DPMN_128374</name>
</gene>
<sequence>MRRLHHVWLRRTTRSPPNDLQLLNRSPQKVLVQAARSVLHLLSATSSSAQAH</sequence>
<proteinExistence type="predicted"/>
<dbReference type="Proteomes" id="UP000828390">
    <property type="component" value="Unassembled WGS sequence"/>
</dbReference>
<dbReference type="EMBL" id="JAIWYP010000005">
    <property type="protein sequence ID" value="KAH3826468.1"/>
    <property type="molecule type" value="Genomic_DNA"/>
</dbReference>
<name>A0A9D4H2Z8_DREPO</name>
<comment type="caution">
    <text evidence="1">The sequence shown here is derived from an EMBL/GenBank/DDBJ whole genome shotgun (WGS) entry which is preliminary data.</text>
</comment>
<keyword evidence="2" id="KW-1185">Reference proteome</keyword>
<accession>A0A9D4H2Z8</accession>
<protein>
    <submittedName>
        <fullName evidence="1">Uncharacterized protein</fullName>
    </submittedName>
</protein>
<organism evidence="1 2">
    <name type="scientific">Dreissena polymorpha</name>
    <name type="common">Zebra mussel</name>
    <name type="synonym">Mytilus polymorpha</name>
    <dbReference type="NCBI Taxonomy" id="45954"/>
    <lineage>
        <taxon>Eukaryota</taxon>
        <taxon>Metazoa</taxon>
        <taxon>Spiralia</taxon>
        <taxon>Lophotrochozoa</taxon>
        <taxon>Mollusca</taxon>
        <taxon>Bivalvia</taxon>
        <taxon>Autobranchia</taxon>
        <taxon>Heteroconchia</taxon>
        <taxon>Euheterodonta</taxon>
        <taxon>Imparidentia</taxon>
        <taxon>Neoheterodontei</taxon>
        <taxon>Myida</taxon>
        <taxon>Dreissenoidea</taxon>
        <taxon>Dreissenidae</taxon>
        <taxon>Dreissena</taxon>
    </lineage>
</organism>
<evidence type="ECO:0000313" key="2">
    <source>
        <dbReference type="Proteomes" id="UP000828390"/>
    </source>
</evidence>
<reference evidence="1" key="1">
    <citation type="journal article" date="2019" name="bioRxiv">
        <title>The Genome of the Zebra Mussel, Dreissena polymorpha: A Resource for Invasive Species Research.</title>
        <authorList>
            <person name="McCartney M.A."/>
            <person name="Auch B."/>
            <person name="Kono T."/>
            <person name="Mallez S."/>
            <person name="Zhang Y."/>
            <person name="Obille A."/>
            <person name="Becker A."/>
            <person name="Abrahante J.E."/>
            <person name="Garbe J."/>
            <person name="Badalamenti J.P."/>
            <person name="Herman A."/>
            <person name="Mangelson H."/>
            <person name="Liachko I."/>
            <person name="Sullivan S."/>
            <person name="Sone E.D."/>
            <person name="Koren S."/>
            <person name="Silverstein K.A.T."/>
            <person name="Beckman K.B."/>
            <person name="Gohl D.M."/>
        </authorList>
    </citation>
    <scope>NUCLEOTIDE SEQUENCE</scope>
    <source>
        <strain evidence="1">Duluth1</strain>
        <tissue evidence="1">Whole animal</tissue>
    </source>
</reference>
<dbReference type="AlphaFoldDB" id="A0A9D4H2Z8"/>
<reference evidence="1" key="2">
    <citation type="submission" date="2020-11" db="EMBL/GenBank/DDBJ databases">
        <authorList>
            <person name="McCartney M.A."/>
            <person name="Auch B."/>
            <person name="Kono T."/>
            <person name="Mallez S."/>
            <person name="Becker A."/>
            <person name="Gohl D.M."/>
            <person name="Silverstein K.A.T."/>
            <person name="Koren S."/>
            <person name="Bechman K.B."/>
            <person name="Herman A."/>
            <person name="Abrahante J.E."/>
            <person name="Garbe J."/>
        </authorList>
    </citation>
    <scope>NUCLEOTIDE SEQUENCE</scope>
    <source>
        <strain evidence="1">Duluth1</strain>
        <tissue evidence="1">Whole animal</tissue>
    </source>
</reference>
<evidence type="ECO:0000313" key="1">
    <source>
        <dbReference type="EMBL" id="KAH3826468.1"/>
    </source>
</evidence>